<organism evidence="1 2">
    <name type="scientific">Boletus reticuloceps</name>
    <dbReference type="NCBI Taxonomy" id="495285"/>
    <lineage>
        <taxon>Eukaryota</taxon>
        <taxon>Fungi</taxon>
        <taxon>Dikarya</taxon>
        <taxon>Basidiomycota</taxon>
        <taxon>Agaricomycotina</taxon>
        <taxon>Agaricomycetes</taxon>
        <taxon>Agaricomycetidae</taxon>
        <taxon>Boletales</taxon>
        <taxon>Boletineae</taxon>
        <taxon>Boletaceae</taxon>
        <taxon>Boletoideae</taxon>
        <taxon>Boletus</taxon>
    </lineage>
</organism>
<keyword evidence="2" id="KW-1185">Reference proteome</keyword>
<comment type="caution">
    <text evidence="1">The sequence shown here is derived from an EMBL/GenBank/DDBJ whole genome shotgun (WGS) entry which is preliminary data.</text>
</comment>
<reference evidence="1" key="1">
    <citation type="submission" date="2021-03" db="EMBL/GenBank/DDBJ databases">
        <title>Evolutionary innovations through gain and loss of genes in the ectomycorrhizal Boletales.</title>
        <authorList>
            <person name="Wu G."/>
            <person name="Miyauchi S."/>
            <person name="Morin E."/>
            <person name="Yang Z.-L."/>
            <person name="Xu J."/>
            <person name="Martin F.M."/>
        </authorList>
    </citation>
    <scope>NUCLEOTIDE SEQUENCE</scope>
    <source>
        <strain evidence="1">BR01</strain>
    </source>
</reference>
<dbReference type="Proteomes" id="UP000683000">
    <property type="component" value="Unassembled WGS sequence"/>
</dbReference>
<dbReference type="OrthoDB" id="2959034at2759"/>
<evidence type="ECO:0000313" key="1">
    <source>
        <dbReference type="EMBL" id="KAG6382201.1"/>
    </source>
</evidence>
<name>A0A8I3AE18_9AGAM</name>
<protein>
    <submittedName>
        <fullName evidence="1">Uncharacterized protein</fullName>
    </submittedName>
</protein>
<dbReference type="EMBL" id="JAGFBS010000001">
    <property type="protein sequence ID" value="KAG6382201.1"/>
    <property type="molecule type" value="Genomic_DNA"/>
</dbReference>
<proteinExistence type="predicted"/>
<accession>A0A8I3AE18</accession>
<evidence type="ECO:0000313" key="2">
    <source>
        <dbReference type="Proteomes" id="UP000683000"/>
    </source>
</evidence>
<sequence length="220" mass="24663">MPHPLQKNVRPVSTKRPRARKNISWLSLLPFVSSISAKRVRQSVLLIVGDLVVLPFRTSNEEQRNAHEILASVVETCAEHNVSLSTVLQEAFIADHTPMYWAIVNYRQELLVALLVHSRPLSIQSVSDIRRACLVTSNQALFHALRTCRYPFHGTDGIQAPSLRTGMFHPLANFLRNSANMLVASDNLLLGNRPMDESAYNRRAIKPLSFPSISIFGKDG</sequence>
<dbReference type="AlphaFoldDB" id="A0A8I3AE18"/>
<gene>
    <name evidence="1" type="ORF">JVT61DRAFT_852</name>
</gene>